<dbReference type="RefSeq" id="WP_133867136.1">
    <property type="nucleotide sequence ID" value="NZ_SOAU01000001.1"/>
</dbReference>
<protein>
    <submittedName>
        <fullName evidence="1">Uncharacterized protein</fullName>
    </submittedName>
</protein>
<evidence type="ECO:0000313" key="1">
    <source>
        <dbReference type="EMBL" id="TDT14606.1"/>
    </source>
</evidence>
<evidence type="ECO:0000313" key="2">
    <source>
        <dbReference type="Proteomes" id="UP000294558"/>
    </source>
</evidence>
<keyword evidence="2" id="KW-1185">Reference proteome</keyword>
<reference evidence="1 2" key="1">
    <citation type="submission" date="2019-03" db="EMBL/GenBank/DDBJ databases">
        <title>Sequencing the genomes of 1000 actinobacteria strains.</title>
        <authorList>
            <person name="Klenk H.-P."/>
        </authorList>
    </citation>
    <scope>NUCLEOTIDE SEQUENCE [LARGE SCALE GENOMIC DNA]</scope>
    <source>
        <strain evidence="1 2">DSM 18936</strain>
    </source>
</reference>
<organism evidence="1 2">
    <name type="scientific">Ilumatobacter fluminis</name>
    <dbReference type="NCBI Taxonomy" id="467091"/>
    <lineage>
        <taxon>Bacteria</taxon>
        <taxon>Bacillati</taxon>
        <taxon>Actinomycetota</taxon>
        <taxon>Acidimicrobiia</taxon>
        <taxon>Acidimicrobiales</taxon>
        <taxon>Ilumatobacteraceae</taxon>
        <taxon>Ilumatobacter</taxon>
    </lineage>
</organism>
<sequence>MIFQTSIQPAVDTPPDDWPKYSWFAVWDQMVGAPCDLAVGSEVILVNMSGNATWRTEVTDLALLPFEHLDAALDELRRRWNIRPEWSGPAISPGMLVAWRARPLGWVGQAAPKSEIESPFRCGSCAGPAIDEWLRAL</sequence>
<gene>
    <name evidence="1" type="ORF">BDK89_0161</name>
</gene>
<dbReference type="AlphaFoldDB" id="A0A4R7HWR3"/>
<proteinExistence type="predicted"/>
<dbReference type="EMBL" id="SOAU01000001">
    <property type="protein sequence ID" value="TDT14606.1"/>
    <property type="molecule type" value="Genomic_DNA"/>
</dbReference>
<comment type="caution">
    <text evidence="1">The sequence shown here is derived from an EMBL/GenBank/DDBJ whole genome shotgun (WGS) entry which is preliminary data.</text>
</comment>
<name>A0A4R7HWR3_9ACTN</name>
<accession>A0A4R7HWR3</accession>
<dbReference type="Proteomes" id="UP000294558">
    <property type="component" value="Unassembled WGS sequence"/>
</dbReference>